<evidence type="ECO:0000313" key="2">
    <source>
        <dbReference type="Proteomes" id="UP000018895"/>
    </source>
</evidence>
<dbReference type="OrthoDB" id="9803735at2"/>
<keyword evidence="2" id="KW-1185">Reference proteome</keyword>
<gene>
    <name evidence="1" type="ORF">JCM9152_1314</name>
</gene>
<protein>
    <submittedName>
        <fullName evidence="1">Transcriptional regulator</fullName>
    </submittedName>
</protein>
<dbReference type="Proteomes" id="UP000018895">
    <property type="component" value="Unassembled WGS sequence"/>
</dbReference>
<name>W4QDC9_9BACI</name>
<organism evidence="1 2">
    <name type="scientific">Halalkalibacter hemicellulosilyticusJCM 9152</name>
    <dbReference type="NCBI Taxonomy" id="1236971"/>
    <lineage>
        <taxon>Bacteria</taxon>
        <taxon>Bacillati</taxon>
        <taxon>Bacillota</taxon>
        <taxon>Bacilli</taxon>
        <taxon>Bacillales</taxon>
        <taxon>Bacillaceae</taxon>
        <taxon>Halalkalibacter</taxon>
    </lineage>
</organism>
<dbReference type="AlphaFoldDB" id="W4QDC9"/>
<dbReference type="EMBL" id="BAUU01000008">
    <property type="protein sequence ID" value="GAE29927.1"/>
    <property type="molecule type" value="Genomic_DNA"/>
</dbReference>
<reference evidence="1" key="1">
    <citation type="journal article" date="2014" name="Genome Announc.">
        <title>Draft Genome Sequences of Three Alkaliphilic Bacillus Strains, Bacillus wakoensis JCM 9140T, Bacillus akibai JCM 9157T, and Bacillus hemicellulosilyticus JCM 9152T.</title>
        <authorList>
            <person name="Yuki M."/>
            <person name="Oshima K."/>
            <person name="Suda W."/>
            <person name="Oshida Y."/>
            <person name="Kitamura K."/>
            <person name="Iida T."/>
            <person name="Hattori M."/>
            <person name="Ohkuma M."/>
        </authorList>
    </citation>
    <scope>NUCLEOTIDE SEQUENCE [LARGE SCALE GENOMIC DNA]</scope>
    <source>
        <strain evidence="1">JCM 9152</strain>
    </source>
</reference>
<accession>W4QDC9</accession>
<proteinExistence type="predicted"/>
<dbReference type="STRING" id="1236971.JCM9152_1314"/>
<sequence length="60" mass="6862">MAILVETAGWTTNELTITKMEDTRLSLIQSTKYKNHSQQHTMLVSESACSWRSIIDEYIG</sequence>
<comment type="caution">
    <text evidence="1">The sequence shown here is derived from an EMBL/GenBank/DDBJ whole genome shotgun (WGS) entry which is preliminary data.</text>
</comment>
<evidence type="ECO:0000313" key="1">
    <source>
        <dbReference type="EMBL" id="GAE29927.1"/>
    </source>
</evidence>
<dbReference type="RefSeq" id="WP_148296443.1">
    <property type="nucleotide sequence ID" value="NZ_BAUU01000008.1"/>
</dbReference>